<keyword evidence="5" id="KW-1185">Reference proteome</keyword>
<dbReference type="InterPro" id="IPR033645">
    <property type="entry name" value="VirB9/CagX/TrbG_C"/>
</dbReference>
<feature type="transmembrane region" description="Helical" evidence="3">
    <location>
        <begin position="12"/>
        <end position="29"/>
    </location>
</feature>
<dbReference type="InterPro" id="IPR010258">
    <property type="entry name" value="Conjugal_tfr_TrbG/VirB9/CagX"/>
</dbReference>
<comment type="caution">
    <text evidence="4">The sequence shown here is derived from an EMBL/GenBank/DDBJ whole genome shotgun (WGS) entry which is preliminary data.</text>
</comment>
<evidence type="ECO:0000256" key="3">
    <source>
        <dbReference type="SAM" id="Phobius"/>
    </source>
</evidence>
<dbReference type="Pfam" id="PF03524">
    <property type="entry name" value="CagX"/>
    <property type="match status" value="1"/>
</dbReference>
<reference evidence="4 5" key="1">
    <citation type="journal article" date="2013" name="PLoS ONE">
        <title>Bacterial endosymbiosis in a chordate host: long-term co-evolution and conservation of secondary metabolism.</title>
        <authorList>
            <person name="Kwan J.C."/>
            <person name="Schmidt E.W."/>
        </authorList>
    </citation>
    <scope>NUCLEOTIDE SEQUENCE [LARGE SCALE GENOMIC DNA]</scope>
    <source>
        <strain evidence="5">L6</strain>
    </source>
</reference>
<protein>
    <submittedName>
        <fullName evidence="4">Type IV secretion system protein VirB9</fullName>
    </submittedName>
</protein>
<dbReference type="Proteomes" id="UP000018951">
    <property type="component" value="Unassembled WGS sequence"/>
</dbReference>
<evidence type="ECO:0000256" key="1">
    <source>
        <dbReference type="ARBA" id="ARBA00006135"/>
    </source>
</evidence>
<sequence>MIKKIFYNIQIFYLLISALLFAPFVGYTVQISTQNNVVDFRDIATTSHIKVIPYKEDVIYHYVGYYGIATTVSFDKDEQIVSLIMGNTTGWDIHNLGDRLLLKPILDEDIANTNAILLTQKQVYNETIRRTYHIILSASDVDDIEDPKVPYEIRFIYNNHQGAESSRYEDLITKNSNKNALSETVNVLDGILPFDQIISLNFEYEIYGMQYISPLRIFDDGLATYFKFRPNNATIPAIFAVDVYGNEELINYHVNGDYVIVESVVPKFTLRHGDDYVCVFNNNIAYETPQKKKNDARGG</sequence>
<evidence type="ECO:0000313" key="5">
    <source>
        <dbReference type="Proteomes" id="UP000018951"/>
    </source>
</evidence>
<evidence type="ECO:0000313" key="4">
    <source>
        <dbReference type="EMBL" id="ETO91160.1"/>
    </source>
</evidence>
<keyword evidence="3" id="KW-1133">Transmembrane helix</keyword>
<keyword evidence="3" id="KW-0812">Transmembrane</keyword>
<dbReference type="InterPro" id="IPR038161">
    <property type="entry name" value="VirB9/CagX/TrbG_C_sf"/>
</dbReference>
<keyword evidence="2" id="KW-0732">Signal</keyword>
<keyword evidence="3" id="KW-0472">Membrane</keyword>
<comment type="similarity">
    <text evidence="1">Belongs to the TrbG/VirB9 family.</text>
</comment>
<name>W2UZ65_9RICK</name>
<dbReference type="Gene3D" id="2.60.40.2500">
    <property type="match status" value="1"/>
</dbReference>
<gene>
    <name evidence="4" type="primary">virB9-1</name>
    <name evidence="4" type="ORF">P857_648</name>
</gene>
<organism evidence="4 5">
    <name type="scientific">Candidatus Xenolissoclinum pacificiensis L6</name>
    <dbReference type="NCBI Taxonomy" id="1401685"/>
    <lineage>
        <taxon>Bacteria</taxon>
        <taxon>Pseudomonadati</taxon>
        <taxon>Pseudomonadota</taxon>
        <taxon>Alphaproteobacteria</taxon>
        <taxon>Rickettsiales</taxon>
        <taxon>Anaplasmataceae</taxon>
        <taxon>Candidatus Xenolissoclinum</taxon>
    </lineage>
</organism>
<evidence type="ECO:0000256" key="2">
    <source>
        <dbReference type="ARBA" id="ARBA00022729"/>
    </source>
</evidence>
<proteinExistence type="inferred from homology"/>
<dbReference type="AlphaFoldDB" id="W2UZ65"/>
<dbReference type="STRING" id="1401685.P857_648"/>
<dbReference type="EMBL" id="AXCJ01000008">
    <property type="protein sequence ID" value="ETO91160.1"/>
    <property type="molecule type" value="Genomic_DNA"/>
</dbReference>
<dbReference type="CDD" id="cd06911">
    <property type="entry name" value="VirB9_CagX_TrbG"/>
    <property type="match status" value="1"/>
</dbReference>
<accession>W2UZ65</accession>